<dbReference type="Proteomes" id="UP001187192">
    <property type="component" value="Unassembled WGS sequence"/>
</dbReference>
<protein>
    <submittedName>
        <fullName evidence="1">Uncharacterized protein</fullName>
    </submittedName>
</protein>
<accession>A0AA88DEY3</accession>
<sequence>MLSSLKVRERGGGFRRRFGREEGSQAVQGSWFSLEVGVVLQVVGLTGEVHKLGAARGERGDDGWFRHRFVQVREGGRWVLPEVQGGWFWSKVGAVLQVWPAGVVEVKVHYNYHIKQHLNSTHLTVYKISHTSRVSK</sequence>
<organism evidence="1 2">
    <name type="scientific">Ficus carica</name>
    <name type="common">Common fig</name>
    <dbReference type="NCBI Taxonomy" id="3494"/>
    <lineage>
        <taxon>Eukaryota</taxon>
        <taxon>Viridiplantae</taxon>
        <taxon>Streptophyta</taxon>
        <taxon>Embryophyta</taxon>
        <taxon>Tracheophyta</taxon>
        <taxon>Spermatophyta</taxon>
        <taxon>Magnoliopsida</taxon>
        <taxon>eudicotyledons</taxon>
        <taxon>Gunneridae</taxon>
        <taxon>Pentapetalae</taxon>
        <taxon>rosids</taxon>
        <taxon>fabids</taxon>
        <taxon>Rosales</taxon>
        <taxon>Moraceae</taxon>
        <taxon>Ficeae</taxon>
        <taxon>Ficus</taxon>
    </lineage>
</organism>
<gene>
    <name evidence="1" type="ORF">TIFTF001_021788</name>
</gene>
<name>A0AA88DEY3_FICCA</name>
<keyword evidence="2" id="KW-1185">Reference proteome</keyword>
<dbReference type="AlphaFoldDB" id="A0AA88DEY3"/>
<proteinExistence type="predicted"/>
<evidence type="ECO:0000313" key="2">
    <source>
        <dbReference type="Proteomes" id="UP001187192"/>
    </source>
</evidence>
<evidence type="ECO:0000313" key="1">
    <source>
        <dbReference type="EMBL" id="GMN52647.1"/>
    </source>
</evidence>
<reference evidence="1" key="1">
    <citation type="submission" date="2023-07" db="EMBL/GenBank/DDBJ databases">
        <title>draft genome sequence of fig (Ficus carica).</title>
        <authorList>
            <person name="Takahashi T."/>
            <person name="Nishimura K."/>
        </authorList>
    </citation>
    <scope>NUCLEOTIDE SEQUENCE</scope>
</reference>
<comment type="caution">
    <text evidence="1">The sequence shown here is derived from an EMBL/GenBank/DDBJ whole genome shotgun (WGS) entry which is preliminary data.</text>
</comment>
<dbReference type="EMBL" id="BTGU01000042">
    <property type="protein sequence ID" value="GMN52647.1"/>
    <property type="molecule type" value="Genomic_DNA"/>
</dbReference>